<dbReference type="Pfam" id="PF02104">
    <property type="entry name" value="SURF1"/>
    <property type="match status" value="1"/>
</dbReference>
<dbReference type="AlphaFoldDB" id="A0A8J6M226"/>
<dbReference type="PANTHER" id="PTHR23427:SF2">
    <property type="entry name" value="SURFEIT LOCUS PROTEIN 1"/>
    <property type="match status" value="1"/>
</dbReference>
<evidence type="ECO:0000256" key="1">
    <source>
        <dbReference type="ARBA" id="ARBA00004370"/>
    </source>
</evidence>
<keyword evidence="5 6" id="KW-0472">Membrane</keyword>
<comment type="subcellular location">
    <subcellularLocation>
        <location evidence="6">Cell membrane</location>
        <topology evidence="6">Multi-pass membrane protein</topology>
    </subcellularLocation>
    <subcellularLocation>
        <location evidence="1">Membrane</location>
    </subcellularLocation>
</comment>
<accession>A0A8J6M226</accession>
<feature type="transmembrane region" description="Helical" evidence="6">
    <location>
        <begin position="12"/>
        <end position="33"/>
    </location>
</feature>
<proteinExistence type="inferred from homology"/>
<dbReference type="InterPro" id="IPR045214">
    <property type="entry name" value="Surf1/Surf4"/>
</dbReference>
<keyword evidence="4 6" id="KW-1133">Transmembrane helix</keyword>
<sequence length="242" mass="27706">MTLKLGRYRIPIVATLISMLAFVTMLQLGFWQLDRAEQKNQRLKQIQQRQQSQSYALNELLSQKGDIRDYPIEVKGHFIQEKLFFIDNRIVHGQIGYHVVALFQTNWGVLAVNLGWIKAPATRELLPLVSVPASQQTLQGTLAIPDLNPMINDSLKTTNTWPVRIQQIDLQQMQTVSQLNLLPIVLQLAPDPSQPLIRQWQAVVMPPEKHIAYAIQWFGLASAALIITIIALFRYNREIHNE</sequence>
<gene>
    <name evidence="7" type="ORF">H8B19_08535</name>
</gene>
<dbReference type="RefSeq" id="WP_186506375.1">
    <property type="nucleotide sequence ID" value="NZ_JACNEP010000005.1"/>
</dbReference>
<evidence type="ECO:0000313" key="7">
    <source>
        <dbReference type="EMBL" id="MBC3765922.1"/>
    </source>
</evidence>
<dbReference type="EMBL" id="JACNEP010000005">
    <property type="protein sequence ID" value="MBC3765922.1"/>
    <property type="molecule type" value="Genomic_DNA"/>
</dbReference>
<dbReference type="PROSITE" id="PS50895">
    <property type="entry name" value="SURF1"/>
    <property type="match status" value="1"/>
</dbReference>
<keyword evidence="6" id="KW-1003">Cell membrane</keyword>
<name>A0A8J6M226_9ALTE</name>
<comment type="similarity">
    <text evidence="2 6">Belongs to the SURF1 family.</text>
</comment>
<feature type="transmembrane region" description="Helical" evidence="6">
    <location>
        <begin position="211"/>
        <end position="233"/>
    </location>
</feature>
<dbReference type="PANTHER" id="PTHR23427">
    <property type="entry name" value="SURFEIT LOCUS PROTEIN"/>
    <property type="match status" value="1"/>
</dbReference>
<keyword evidence="8" id="KW-1185">Reference proteome</keyword>
<dbReference type="InterPro" id="IPR002994">
    <property type="entry name" value="Surf1/Shy1"/>
</dbReference>
<comment type="caution">
    <text evidence="7">The sequence shown here is derived from an EMBL/GenBank/DDBJ whole genome shotgun (WGS) entry which is preliminary data.</text>
</comment>
<evidence type="ECO:0000313" key="8">
    <source>
        <dbReference type="Proteomes" id="UP000601768"/>
    </source>
</evidence>
<evidence type="ECO:0000256" key="3">
    <source>
        <dbReference type="ARBA" id="ARBA00022692"/>
    </source>
</evidence>
<dbReference type="GO" id="GO:0005886">
    <property type="term" value="C:plasma membrane"/>
    <property type="evidence" value="ECO:0007669"/>
    <property type="project" value="UniProtKB-SubCell"/>
</dbReference>
<reference evidence="7" key="2">
    <citation type="submission" date="2020-08" db="EMBL/GenBank/DDBJ databases">
        <authorList>
            <person name="Lai Q."/>
        </authorList>
    </citation>
    <scope>NUCLEOTIDE SEQUENCE</scope>
    <source>
        <strain evidence="7">S27-2</strain>
    </source>
</reference>
<dbReference type="Proteomes" id="UP000601768">
    <property type="component" value="Unassembled WGS sequence"/>
</dbReference>
<protein>
    <recommendedName>
        <fullName evidence="6">SURF1-like protein</fullName>
    </recommendedName>
</protein>
<evidence type="ECO:0000256" key="6">
    <source>
        <dbReference type="RuleBase" id="RU363076"/>
    </source>
</evidence>
<reference evidence="7" key="1">
    <citation type="journal article" date="2018" name="Int. J. Syst. Evol. Microbiol.">
        <title>Neptunicella marina gen. nov., sp. nov., isolated from surface seawater.</title>
        <authorList>
            <person name="Liu X."/>
            <person name="Lai Q."/>
            <person name="Du Y."/>
            <person name="Zhang X."/>
            <person name="Liu Z."/>
            <person name="Sun F."/>
            <person name="Shao Z."/>
        </authorList>
    </citation>
    <scope>NUCLEOTIDE SEQUENCE</scope>
    <source>
        <strain evidence="7">S27-2</strain>
    </source>
</reference>
<evidence type="ECO:0000256" key="4">
    <source>
        <dbReference type="ARBA" id="ARBA00022989"/>
    </source>
</evidence>
<evidence type="ECO:0000256" key="2">
    <source>
        <dbReference type="ARBA" id="ARBA00007165"/>
    </source>
</evidence>
<keyword evidence="3 6" id="KW-0812">Transmembrane</keyword>
<evidence type="ECO:0000256" key="5">
    <source>
        <dbReference type="ARBA" id="ARBA00023136"/>
    </source>
</evidence>
<organism evidence="7 8">
    <name type="scientific">Neptunicella marina</name>
    <dbReference type="NCBI Taxonomy" id="2125989"/>
    <lineage>
        <taxon>Bacteria</taxon>
        <taxon>Pseudomonadati</taxon>
        <taxon>Pseudomonadota</taxon>
        <taxon>Gammaproteobacteria</taxon>
        <taxon>Alteromonadales</taxon>
        <taxon>Alteromonadaceae</taxon>
        <taxon>Neptunicella</taxon>
    </lineage>
</organism>
<dbReference type="CDD" id="cd06662">
    <property type="entry name" value="SURF1"/>
    <property type="match status" value="1"/>
</dbReference>